<feature type="region of interest" description="Disordered" evidence="8">
    <location>
        <begin position="189"/>
        <end position="241"/>
    </location>
</feature>
<accession>L5L132</accession>
<dbReference type="EMBL" id="KB030438">
    <property type="protein sequence ID" value="ELK16763.1"/>
    <property type="molecule type" value="Genomic_DNA"/>
</dbReference>
<keyword evidence="10" id="KW-1185">Reference proteome</keyword>
<dbReference type="PANTHER" id="PTHR17601">
    <property type="entry name" value="RAFTLIN-RELATED"/>
    <property type="match status" value="1"/>
</dbReference>
<dbReference type="InParanoid" id="L5L132"/>
<evidence type="ECO:0000256" key="5">
    <source>
        <dbReference type="ARBA" id="ARBA00023136"/>
    </source>
</evidence>
<evidence type="ECO:0000256" key="7">
    <source>
        <dbReference type="ARBA" id="ARBA00023288"/>
    </source>
</evidence>
<evidence type="ECO:0000256" key="8">
    <source>
        <dbReference type="SAM" id="MobiDB-lite"/>
    </source>
</evidence>
<evidence type="ECO:0000313" key="9">
    <source>
        <dbReference type="EMBL" id="ELK16763.1"/>
    </source>
</evidence>
<keyword evidence="6" id="KW-0564">Palmitate</keyword>
<evidence type="ECO:0000256" key="4">
    <source>
        <dbReference type="ARBA" id="ARBA00022707"/>
    </source>
</evidence>
<keyword evidence="4" id="KW-0519">Myristate</keyword>
<comment type="subcellular location">
    <subcellularLocation>
        <location evidence="1">Cell membrane</location>
        <topology evidence="1">Lipid-anchor</topology>
    </subcellularLocation>
</comment>
<comment type="similarity">
    <text evidence="2">Belongs to the raftlin family.</text>
</comment>
<evidence type="ECO:0000256" key="2">
    <source>
        <dbReference type="ARBA" id="ARBA00006390"/>
    </source>
</evidence>
<keyword evidence="3" id="KW-1003">Cell membrane</keyword>
<evidence type="ECO:0000256" key="6">
    <source>
        <dbReference type="ARBA" id="ARBA00023139"/>
    </source>
</evidence>
<evidence type="ECO:0000256" key="1">
    <source>
        <dbReference type="ARBA" id="ARBA00004193"/>
    </source>
</evidence>
<feature type="region of interest" description="Disordered" evidence="8">
    <location>
        <begin position="258"/>
        <end position="278"/>
    </location>
</feature>
<evidence type="ECO:0000256" key="3">
    <source>
        <dbReference type="ARBA" id="ARBA00022475"/>
    </source>
</evidence>
<protein>
    <submittedName>
        <fullName evidence="9">Raftlin</fullName>
    </submittedName>
</protein>
<dbReference type="Pfam" id="PF15250">
    <property type="entry name" value="Raftlin"/>
    <property type="match status" value="2"/>
</dbReference>
<dbReference type="STRING" id="9402.L5L132"/>
<sequence length="339" mass="37406">MAEFCSEHLEFRLSVGFADGDFDEPTADVGLELRRCVGCTWNRQEAELPRSSAVRLASLRDLPAQLLELYQQGFSLAALHPFVQPTHEQEKTPLEHIFRAILIKKTERSQKTDHNEDYILELDCCSSLVHQTDKKIIPEFIEKVQELDGVYHGLQSHKSAQAMSVSKIQEAASRGLKFVGIIPQYHCSVNSAGSNPKADARDLRKEPGRVGDNENPGTPEEMDGSPEPSQGPGGEAPIAEQPSLPLEEGDAAEFSPLRVSKNLDGPDSDPSEVREEPLSGIWPLEPHALSQTLNPLFLPAWGSPETPGPKQPFCYLQVTGSLELYFKTDETDYGLPSHA</sequence>
<dbReference type="InterPro" id="IPR028169">
    <property type="entry name" value="Raftlin"/>
</dbReference>
<organism evidence="9 10">
    <name type="scientific">Pteropus alecto</name>
    <name type="common">Black flying fox</name>
    <dbReference type="NCBI Taxonomy" id="9402"/>
    <lineage>
        <taxon>Eukaryota</taxon>
        <taxon>Metazoa</taxon>
        <taxon>Chordata</taxon>
        <taxon>Craniata</taxon>
        <taxon>Vertebrata</taxon>
        <taxon>Euteleostomi</taxon>
        <taxon>Mammalia</taxon>
        <taxon>Eutheria</taxon>
        <taxon>Laurasiatheria</taxon>
        <taxon>Chiroptera</taxon>
        <taxon>Yinpterochiroptera</taxon>
        <taxon>Pteropodoidea</taxon>
        <taxon>Pteropodidae</taxon>
        <taxon>Pteropodinae</taxon>
        <taxon>Pteropus</taxon>
    </lineage>
</organism>
<gene>
    <name evidence="9" type="ORF">PAL_GLEAN10016012</name>
</gene>
<keyword evidence="5" id="KW-0472">Membrane</keyword>
<feature type="compositionally biased region" description="Basic and acidic residues" evidence="8">
    <location>
        <begin position="198"/>
        <end position="212"/>
    </location>
</feature>
<dbReference type="PANTHER" id="PTHR17601:SF3">
    <property type="entry name" value="RAFTLIN"/>
    <property type="match status" value="1"/>
</dbReference>
<name>L5L132_PTEAL</name>
<dbReference type="GO" id="GO:0005886">
    <property type="term" value="C:plasma membrane"/>
    <property type="evidence" value="ECO:0007669"/>
    <property type="project" value="UniProtKB-SubCell"/>
</dbReference>
<reference evidence="10" key="1">
    <citation type="journal article" date="2013" name="Science">
        <title>Comparative analysis of bat genomes provides insight into the evolution of flight and immunity.</title>
        <authorList>
            <person name="Zhang G."/>
            <person name="Cowled C."/>
            <person name="Shi Z."/>
            <person name="Huang Z."/>
            <person name="Bishop-Lilly K.A."/>
            <person name="Fang X."/>
            <person name="Wynne J.W."/>
            <person name="Xiong Z."/>
            <person name="Baker M.L."/>
            <person name="Zhao W."/>
            <person name="Tachedjian M."/>
            <person name="Zhu Y."/>
            <person name="Zhou P."/>
            <person name="Jiang X."/>
            <person name="Ng J."/>
            <person name="Yang L."/>
            <person name="Wu L."/>
            <person name="Xiao J."/>
            <person name="Feng Y."/>
            <person name="Chen Y."/>
            <person name="Sun X."/>
            <person name="Zhang Y."/>
            <person name="Marsh G.A."/>
            <person name="Crameri G."/>
            <person name="Broder C.C."/>
            <person name="Frey K.G."/>
            <person name="Wang L.F."/>
            <person name="Wang J."/>
        </authorList>
    </citation>
    <scope>NUCLEOTIDE SEQUENCE [LARGE SCALE GENOMIC DNA]</scope>
</reference>
<evidence type="ECO:0000313" key="10">
    <source>
        <dbReference type="Proteomes" id="UP000010552"/>
    </source>
</evidence>
<dbReference type="Proteomes" id="UP000010552">
    <property type="component" value="Unassembled WGS sequence"/>
</dbReference>
<dbReference type="AlphaFoldDB" id="L5L132"/>
<proteinExistence type="inferred from homology"/>
<keyword evidence="7" id="KW-0449">Lipoprotein</keyword>